<evidence type="ECO:0000313" key="4">
    <source>
        <dbReference type="Proteomes" id="UP000002601"/>
    </source>
</evidence>
<feature type="domain" description="Histidine kinase/HSP90-like ATPase" evidence="2">
    <location>
        <begin position="23"/>
        <end position="146"/>
    </location>
</feature>
<protein>
    <submittedName>
        <fullName evidence="3">Putative anti-sigma regulatory factor, serine/threonine protein kinase</fullName>
    </submittedName>
</protein>
<dbReference type="GO" id="GO:0004674">
    <property type="term" value="F:protein serine/threonine kinase activity"/>
    <property type="evidence" value="ECO:0007669"/>
    <property type="project" value="UniProtKB-KW"/>
</dbReference>
<dbReference type="SUPFAM" id="SSF55874">
    <property type="entry name" value="ATPase domain of HSP90 chaperone/DNA topoisomerase II/histidine kinase"/>
    <property type="match status" value="1"/>
</dbReference>
<dbReference type="KEGG" id="dsa:Desal_1049"/>
<accession>C6C0H9</accession>
<dbReference type="HOGENOM" id="CLU_090336_24_1_7"/>
<dbReference type="InterPro" id="IPR050267">
    <property type="entry name" value="Anti-sigma-factor_SerPK"/>
</dbReference>
<dbReference type="CDD" id="cd16936">
    <property type="entry name" value="HATPase_RsbW-like"/>
    <property type="match status" value="1"/>
</dbReference>
<dbReference type="eggNOG" id="COG2172">
    <property type="taxonomic scope" value="Bacteria"/>
</dbReference>
<name>C6C0H9_MARSD</name>
<organism evidence="3 4">
    <name type="scientific">Maridesulfovibrio salexigens (strain ATCC 14822 / DSM 2638 / NCIMB 8403 / VKM B-1763)</name>
    <name type="common">Desulfovibrio salexigens</name>
    <dbReference type="NCBI Taxonomy" id="526222"/>
    <lineage>
        <taxon>Bacteria</taxon>
        <taxon>Pseudomonadati</taxon>
        <taxon>Thermodesulfobacteriota</taxon>
        <taxon>Desulfovibrionia</taxon>
        <taxon>Desulfovibrionales</taxon>
        <taxon>Desulfovibrionaceae</taxon>
        <taxon>Maridesulfovibrio</taxon>
    </lineage>
</organism>
<dbReference type="InterPro" id="IPR003594">
    <property type="entry name" value="HATPase_dom"/>
</dbReference>
<dbReference type="RefSeq" id="WP_015850932.1">
    <property type="nucleotide sequence ID" value="NC_012881.1"/>
</dbReference>
<dbReference type="Pfam" id="PF13581">
    <property type="entry name" value="HATPase_c_2"/>
    <property type="match status" value="1"/>
</dbReference>
<keyword evidence="3" id="KW-0418">Kinase</keyword>
<keyword evidence="3" id="KW-0808">Transferase</keyword>
<reference evidence="3 4" key="1">
    <citation type="submission" date="2009-06" db="EMBL/GenBank/DDBJ databases">
        <title>Complete sequence of Desulfovibrio salexigens DSM 2638.</title>
        <authorList>
            <consortium name="US DOE Joint Genome Institute"/>
            <person name="Lucas S."/>
            <person name="Copeland A."/>
            <person name="Lapidus A."/>
            <person name="Glavina del Rio T."/>
            <person name="Tice H."/>
            <person name="Bruce D."/>
            <person name="Goodwin L."/>
            <person name="Pitluck S."/>
            <person name="Munk A.C."/>
            <person name="Brettin T."/>
            <person name="Detter J.C."/>
            <person name="Han C."/>
            <person name="Tapia R."/>
            <person name="Larimer F."/>
            <person name="Land M."/>
            <person name="Hauser L."/>
            <person name="Kyrpides N."/>
            <person name="Anderson I."/>
            <person name="Wall J.D."/>
            <person name="Arkin A.P."/>
            <person name="Dehal P."/>
            <person name="Chivian D."/>
            <person name="Giles B."/>
            <person name="Hazen T.C."/>
        </authorList>
    </citation>
    <scope>NUCLEOTIDE SEQUENCE [LARGE SCALE GENOMIC DNA]</scope>
    <source>
        <strain evidence="4">ATCC 14822 / DSM 2638 / NCIMB 8403 / VKM B-1763</strain>
    </source>
</reference>
<keyword evidence="4" id="KW-1185">Reference proteome</keyword>
<dbReference type="PANTHER" id="PTHR35526">
    <property type="entry name" value="ANTI-SIGMA-F FACTOR RSBW-RELATED"/>
    <property type="match status" value="1"/>
</dbReference>
<evidence type="ECO:0000256" key="1">
    <source>
        <dbReference type="ARBA" id="ARBA00022527"/>
    </source>
</evidence>
<dbReference type="EMBL" id="CP001649">
    <property type="protein sequence ID" value="ACS79113.1"/>
    <property type="molecule type" value="Genomic_DNA"/>
</dbReference>
<proteinExistence type="predicted"/>
<keyword evidence="1 3" id="KW-0723">Serine/threonine-protein kinase</keyword>
<sequence length="149" mass="17004">MVLVNNPETQAEAGVTSSFSLKSDISELRVLAEKIENFGSEHGVSDKTVFELNLVLDELFTNLVSYGCQSDRHKFDIFIELKDRVLTIWIEDDGKKFNPLDAPEPDMGCKCEDRKVGGLGIHFMRKMMDSIEYEWKDGRNKLTLTKNIQ</sequence>
<dbReference type="InterPro" id="IPR036890">
    <property type="entry name" value="HATPase_C_sf"/>
</dbReference>
<gene>
    <name evidence="3" type="ordered locus">Desal_1049</name>
</gene>
<evidence type="ECO:0000313" key="3">
    <source>
        <dbReference type="EMBL" id="ACS79113.1"/>
    </source>
</evidence>
<dbReference type="Gene3D" id="3.30.565.10">
    <property type="entry name" value="Histidine kinase-like ATPase, C-terminal domain"/>
    <property type="match status" value="1"/>
</dbReference>
<dbReference type="STRING" id="526222.Desal_1049"/>
<dbReference type="AlphaFoldDB" id="C6C0H9"/>
<evidence type="ECO:0000259" key="2">
    <source>
        <dbReference type="Pfam" id="PF13581"/>
    </source>
</evidence>
<dbReference type="Proteomes" id="UP000002601">
    <property type="component" value="Chromosome"/>
</dbReference>